<comment type="caution">
    <text evidence="1">The sequence shown here is derived from an EMBL/GenBank/DDBJ whole genome shotgun (WGS) entry which is preliminary data.</text>
</comment>
<dbReference type="RefSeq" id="WP_071385083.1">
    <property type="nucleotide sequence ID" value="NZ_MLYO01000067.1"/>
</dbReference>
<dbReference type="SUPFAM" id="SSF109854">
    <property type="entry name" value="DinB/YfiT-like putative metalloenzymes"/>
    <property type="match status" value="1"/>
</dbReference>
<proteinExistence type="predicted"/>
<accession>A0A1S2PNJ3</accession>
<keyword evidence="2" id="KW-1185">Reference proteome</keyword>
<evidence type="ECO:0000313" key="1">
    <source>
        <dbReference type="EMBL" id="OIJ94975.1"/>
    </source>
</evidence>
<dbReference type="Gene3D" id="1.20.120.450">
    <property type="entry name" value="dinb family like domain"/>
    <property type="match status" value="1"/>
</dbReference>
<dbReference type="Proteomes" id="UP000179642">
    <property type="component" value="Unassembled WGS sequence"/>
</dbReference>
<sequence>MDNQERTEPPRVADEHATLTGFLQRQRDTLAMACAGLTAEQLREKAVRPSGLSLLGLVRHMADVERTWFRNVLNGEHSNVHWPRSAGGAFDVDTADPCEAFAIWHEECARSRDIVDAAQSPDATGRYRDDVFSLRYILTHMIEEYARHNGHADLLRERIDGIAEQ</sequence>
<dbReference type="Pfam" id="PF04978">
    <property type="entry name" value="MST"/>
    <property type="match status" value="1"/>
</dbReference>
<dbReference type="InterPro" id="IPR034660">
    <property type="entry name" value="DinB/YfiT-like"/>
</dbReference>
<gene>
    <name evidence="1" type="ORF">BIV23_35520</name>
</gene>
<reference evidence="1 2" key="1">
    <citation type="submission" date="2016-10" db="EMBL/GenBank/DDBJ databases">
        <title>Genome sequence of Streptomyces sp. MUSC 1.</title>
        <authorList>
            <person name="Lee L.-H."/>
            <person name="Ser H.-L."/>
            <person name="Law J.W.-F."/>
        </authorList>
    </citation>
    <scope>NUCLEOTIDE SEQUENCE [LARGE SCALE GENOMIC DNA]</scope>
    <source>
        <strain evidence="1 2">MUSC 1</strain>
    </source>
</reference>
<dbReference type="OrthoDB" id="4548523at2"/>
<evidence type="ECO:0000313" key="2">
    <source>
        <dbReference type="Proteomes" id="UP000179642"/>
    </source>
</evidence>
<organism evidence="1 2">
    <name type="scientific">Streptomyces monashensis</name>
    <dbReference type="NCBI Taxonomy" id="1678012"/>
    <lineage>
        <taxon>Bacteria</taxon>
        <taxon>Bacillati</taxon>
        <taxon>Actinomycetota</taxon>
        <taxon>Actinomycetes</taxon>
        <taxon>Kitasatosporales</taxon>
        <taxon>Streptomycetaceae</taxon>
        <taxon>Streptomyces</taxon>
    </lineage>
</organism>
<dbReference type="AlphaFoldDB" id="A0A1S2PNJ3"/>
<dbReference type="EMBL" id="MLYO01000067">
    <property type="protein sequence ID" value="OIJ94975.1"/>
    <property type="molecule type" value="Genomic_DNA"/>
</dbReference>
<name>A0A1S2PNJ3_9ACTN</name>
<protein>
    <submittedName>
        <fullName evidence="1">Mini-circle protein</fullName>
    </submittedName>
</protein>
<dbReference type="InterPro" id="IPR007061">
    <property type="entry name" value="MST-like"/>
</dbReference>